<evidence type="ECO:0000313" key="9">
    <source>
        <dbReference type="EMBL" id="KAF2074348.1"/>
    </source>
</evidence>
<evidence type="ECO:0000256" key="2">
    <source>
        <dbReference type="ARBA" id="ARBA00004240"/>
    </source>
</evidence>
<evidence type="ECO:0000256" key="5">
    <source>
        <dbReference type="ARBA" id="ARBA00022824"/>
    </source>
</evidence>
<dbReference type="InterPro" id="IPR016721">
    <property type="entry name" value="Bet3"/>
</dbReference>
<reference evidence="9" key="1">
    <citation type="submission" date="2020-01" db="EMBL/GenBank/DDBJ databases">
        <title>Development of genomics and gene disruption for Polysphondylium violaceum indicates a role for the polyketide synthase stlB in stalk morphogenesis.</title>
        <authorList>
            <person name="Narita B."/>
            <person name="Kawabe Y."/>
            <person name="Kin K."/>
            <person name="Saito T."/>
            <person name="Gibbs R."/>
            <person name="Kuspa A."/>
            <person name="Muzny D."/>
            <person name="Queller D."/>
            <person name="Richards S."/>
            <person name="Strassman J."/>
            <person name="Sucgang R."/>
            <person name="Worley K."/>
            <person name="Schaap P."/>
        </authorList>
    </citation>
    <scope>NUCLEOTIDE SEQUENCE</scope>
    <source>
        <strain evidence="9">QSvi11</strain>
    </source>
</reference>
<dbReference type="InterPro" id="IPR007194">
    <property type="entry name" value="TRAPP_component"/>
</dbReference>
<evidence type="ECO:0000313" key="10">
    <source>
        <dbReference type="Proteomes" id="UP000695562"/>
    </source>
</evidence>
<evidence type="ECO:0000256" key="1">
    <source>
        <dbReference type="ARBA" id="ARBA00004222"/>
    </source>
</evidence>
<dbReference type="InterPro" id="IPR024096">
    <property type="entry name" value="NO_sig/Golgi_transp_ligand-bd"/>
</dbReference>
<keyword evidence="10" id="KW-1185">Reference proteome</keyword>
<accession>A0A8J4PUR7</accession>
<dbReference type="GO" id="GO:0048193">
    <property type="term" value="P:Golgi vesicle transport"/>
    <property type="evidence" value="ECO:0007669"/>
    <property type="project" value="InterPro"/>
</dbReference>
<dbReference type="Gene3D" id="3.30.1380.20">
    <property type="entry name" value="Trafficking protein particle complex subunit 3"/>
    <property type="match status" value="1"/>
</dbReference>
<keyword evidence="4 8" id="KW-0813">Transport</keyword>
<dbReference type="GO" id="GO:0005783">
    <property type="term" value="C:endoplasmic reticulum"/>
    <property type="evidence" value="ECO:0007669"/>
    <property type="project" value="UniProtKB-SubCell"/>
</dbReference>
<evidence type="ECO:0000256" key="3">
    <source>
        <dbReference type="ARBA" id="ARBA00006218"/>
    </source>
</evidence>
<comment type="similarity">
    <text evidence="3 8">Belongs to the TRAPP small subunits family. BET3 subfamily.</text>
</comment>
<keyword evidence="5" id="KW-0256">Endoplasmic reticulum</keyword>
<dbReference type="SUPFAM" id="SSF111126">
    <property type="entry name" value="Ligand-binding domain in the NO signalling and Golgi transport"/>
    <property type="match status" value="1"/>
</dbReference>
<gene>
    <name evidence="9" type="ORF">CYY_004324</name>
</gene>
<organism evidence="9 10">
    <name type="scientific">Polysphondylium violaceum</name>
    <dbReference type="NCBI Taxonomy" id="133409"/>
    <lineage>
        <taxon>Eukaryota</taxon>
        <taxon>Amoebozoa</taxon>
        <taxon>Evosea</taxon>
        <taxon>Eumycetozoa</taxon>
        <taxon>Dictyostelia</taxon>
        <taxon>Dictyosteliales</taxon>
        <taxon>Dictyosteliaceae</taxon>
        <taxon>Polysphondylium</taxon>
    </lineage>
</organism>
<sequence>MNKKYDKLGSDVFNKVEKINSELFTLTYGALVTQLIKDYEDIEQVNIKLEQMGYNIGIRLIEEFLAKSGIGRCTDFTETAEVIAKVGFKMFLGVTCQVTDWDTEKKEFHLIIDDNPLSDFVELPDHLKHKLYYSNILCGVIRGALEMVQMKVKCTFVKCSLSDDNTCSIKVVLEEVLSDLVPVGYD</sequence>
<dbReference type="PIRSF" id="PIRSF018293">
    <property type="entry name" value="TRAPP_I_complex_Bet3"/>
    <property type="match status" value="1"/>
</dbReference>
<comment type="caution">
    <text evidence="9">The sequence shown here is derived from an EMBL/GenBank/DDBJ whole genome shotgun (WGS) entry which is preliminary data.</text>
</comment>
<name>A0A8J4PUR7_9MYCE</name>
<keyword evidence="6 8" id="KW-0931">ER-Golgi transport</keyword>
<evidence type="ECO:0000256" key="8">
    <source>
        <dbReference type="PIRNR" id="PIRNR018293"/>
    </source>
</evidence>
<comment type="subunit">
    <text evidence="8">Homodimer.</text>
</comment>
<dbReference type="EMBL" id="AJWJ01000151">
    <property type="protein sequence ID" value="KAF2074348.1"/>
    <property type="molecule type" value="Genomic_DNA"/>
</dbReference>
<evidence type="ECO:0000256" key="4">
    <source>
        <dbReference type="ARBA" id="ARBA00022448"/>
    </source>
</evidence>
<dbReference type="FunFam" id="3.30.1380.20:FF:000001">
    <property type="entry name" value="Trafficking protein particle complex subunit BET3"/>
    <property type="match status" value="1"/>
</dbReference>
<dbReference type="GO" id="GO:0030008">
    <property type="term" value="C:TRAPP complex"/>
    <property type="evidence" value="ECO:0007669"/>
    <property type="project" value="InterPro"/>
</dbReference>
<dbReference type="Pfam" id="PF04051">
    <property type="entry name" value="TRAPP"/>
    <property type="match status" value="1"/>
</dbReference>
<comment type="subcellular location">
    <subcellularLocation>
        <location evidence="2">Endoplasmic reticulum</location>
    </subcellularLocation>
    <subcellularLocation>
        <location evidence="1 8">Golgi apparatus</location>
        <location evidence="1 8">cis-Golgi network</location>
    </subcellularLocation>
</comment>
<dbReference type="CDD" id="cd14942">
    <property type="entry name" value="TRAPPC3_bet3"/>
    <property type="match status" value="1"/>
</dbReference>
<evidence type="ECO:0000256" key="6">
    <source>
        <dbReference type="ARBA" id="ARBA00022892"/>
    </source>
</evidence>
<dbReference type="GO" id="GO:0016236">
    <property type="term" value="P:macroautophagy"/>
    <property type="evidence" value="ECO:0007669"/>
    <property type="project" value="UniProtKB-ARBA"/>
</dbReference>
<protein>
    <recommendedName>
        <fullName evidence="8">Trafficking protein particle complex subunit</fullName>
    </recommendedName>
</protein>
<dbReference type="AlphaFoldDB" id="A0A8J4PUR7"/>
<dbReference type="GO" id="GO:0005794">
    <property type="term" value="C:Golgi apparatus"/>
    <property type="evidence" value="ECO:0007669"/>
    <property type="project" value="UniProtKB-SubCell"/>
</dbReference>
<evidence type="ECO:0000256" key="7">
    <source>
        <dbReference type="ARBA" id="ARBA00023034"/>
    </source>
</evidence>
<comment type="function">
    <text evidence="8">May play a role in vesicular transport from endoplasmic reticulum to Golgi.</text>
</comment>
<dbReference type="OrthoDB" id="10262857at2759"/>
<dbReference type="PANTHER" id="PTHR13048">
    <property type="entry name" value="TRAFFICKING PROTEIN PARTICLE COMPLEX SUBUNIT 3"/>
    <property type="match status" value="1"/>
</dbReference>
<proteinExistence type="inferred from homology"/>
<keyword evidence="7 8" id="KW-0333">Golgi apparatus</keyword>
<dbReference type="Proteomes" id="UP000695562">
    <property type="component" value="Unassembled WGS sequence"/>
</dbReference>